<reference evidence="3 4" key="1">
    <citation type="journal article" date="2019" name="Nat. Ecol. Evol.">
        <title>Megaphylogeny resolves global patterns of mushroom evolution.</title>
        <authorList>
            <person name="Varga T."/>
            <person name="Krizsan K."/>
            <person name="Foldi C."/>
            <person name="Dima B."/>
            <person name="Sanchez-Garcia M."/>
            <person name="Sanchez-Ramirez S."/>
            <person name="Szollosi G.J."/>
            <person name="Szarkandi J.G."/>
            <person name="Papp V."/>
            <person name="Albert L."/>
            <person name="Andreopoulos W."/>
            <person name="Angelini C."/>
            <person name="Antonin V."/>
            <person name="Barry K.W."/>
            <person name="Bougher N.L."/>
            <person name="Buchanan P."/>
            <person name="Buyck B."/>
            <person name="Bense V."/>
            <person name="Catcheside P."/>
            <person name="Chovatia M."/>
            <person name="Cooper J."/>
            <person name="Damon W."/>
            <person name="Desjardin D."/>
            <person name="Finy P."/>
            <person name="Geml J."/>
            <person name="Haridas S."/>
            <person name="Hughes K."/>
            <person name="Justo A."/>
            <person name="Karasinski D."/>
            <person name="Kautmanova I."/>
            <person name="Kiss B."/>
            <person name="Kocsube S."/>
            <person name="Kotiranta H."/>
            <person name="LaButti K.M."/>
            <person name="Lechner B.E."/>
            <person name="Liimatainen K."/>
            <person name="Lipzen A."/>
            <person name="Lukacs Z."/>
            <person name="Mihaltcheva S."/>
            <person name="Morgado L.N."/>
            <person name="Niskanen T."/>
            <person name="Noordeloos M.E."/>
            <person name="Ohm R.A."/>
            <person name="Ortiz-Santana B."/>
            <person name="Ovrebo C."/>
            <person name="Racz N."/>
            <person name="Riley R."/>
            <person name="Savchenko A."/>
            <person name="Shiryaev A."/>
            <person name="Soop K."/>
            <person name="Spirin V."/>
            <person name="Szebenyi C."/>
            <person name="Tomsovsky M."/>
            <person name="Tulloss R.E."/>
            <person name="Uehling J."/>
            <person name="Grigoriev I.V."/>
            <person name="Vagvolgyi C."/>
            <person name="Papp T."/>
            <person name="Martin F.M."/>
            <person name="Miettinen O."/>
            <person name="Hibbett D.S."/>
            <person name="Nagy L.G."/>
        </authorList>
    </citation>
    <scope>NUCLEOTIDE SEQUENCE [LARGE SCALE GENOMIC DNA]</scope>
    <source>
        <strain evidence="3 4">CBS 121175</strain>
    </source>
</reference>
<dbReference type="AlphaFoldDB" id="A0A5C3KG48"/>
<keyword evidence="4" id="KW-1185">Reference proteome</keyword>
<gene>
    <name evidence="3" type="ORF">FA15DRAFT_674764</name>
</gene>
<evidence type="ECO:0000313" key="3">
    <source>
        <dbReference type="EMBL" id="TFK19060.1"/>
    </source>
</evidence>
<dbReference type="InterPro" id="IPR046522">
    <property type="entry name" value="DUF6699"/>
</dbReference>
<feature type="compositionally biased region" description="Basic and acidic residues" evidence="1">
    <location>
        <begin position="1"/>
        <end position="12"/>
    </location>
</feature>
<dbReference type="Proteomes" id="UP000307440">
    <property type="component" value="Unassembled WGS sequence"/>
</dbReference>
<organism evidence="3 4">
    <name type="scientific">Coprinopsis marcescibilis</name>
    <name type="common">Agaric fungus</name>
    <name type="synonym">Psathyrella marcescibilis</name>
    <dbReference type="NCBI Taxonomy" id="230819"/>
    <lineage>
        <taxon>Eukaryota</taxon>
        <taxon>Fungi</taxon>
        <taxon>Dikarya</taxon>
        <taxon>Basidiomycota</taxon>
        <taxon>Agaricomycotina</taxon>
        <taxon>Agaricomycetes</taxon>
        <taxon>Agaricomycetidae</taxon>
        <taxon>Agaricales</taxon>
        <taxon>Agaricineae</taxon>
        <taxon>Psathyrellaceae</taxon>
        <taxon>Coprinopsis</taxon>
    </lineage>
</organism>
<evidence type="ECO:0000259" key="2">
    <source>
        <dbReference type="Pfam" id="PF20415"/>
    </source>
</evidence>
<dbReference type="Pfam" id="PF20415">
    <property type="entry name" value="DUF6699"/>
    <property type="match status" value="1"/>
</dbReference>
<evidence type="ECO:0000313" key="4">
    <source>
        <dbReference type="Proteomes" id="UP000307440"/>
    </source>
</evidence>
<proteinExistence type="predicted"/>
<protein>
    <recommendedName>
        <fullName evidence="2">DUF6699 domain-containing protein</fullName>
    </recommendedName>
</protein>
<feature type="region of interest" description="Disordered" evidence="1">
    <location>
        <begin position="1"/>
        <end position="28"/>
    </location>
</feature>
<sequence>MKRSVSGDERVGVRSATPKGSTPLMRSLSLSGVGGAGYTPWVGAGGTGGGGGYTPWVGATGYPTGGGGGAGGAAAGGWGVGFSGFPPLAGEEYGPRNLARRPRDWRADYNPRGGLSILPGFVTKGRSDVQDYHDPQRRMLHPLLQYQANNPPISHDLRVNPFDTSRYDLFVNLARAHNQIDFAQLATQPAASMMRLYHPHLPWYIDVKPSHPNGVTVHDVLMYVYRQLMTPISGRHFWNEELGEEEREGVTKAFWERCGTSQGEVGRGVLQVDFLGRRVIFEGLARGRGGIWEIKTSKVDPR</sequence>
<dbReference type="STRING" id="230819.A0A5C3KG48"/>
<dbReference type="EMBL" id="ML210362">
    <property type="protein sequence ID" value="TFK19060.1"/>
    <property type="molecule type" value="Genomic_DNA"/>
</dbReference>
<accession>A0A5C3KG48</accession>
<feature type="domain" description="DUF6699" evidence="2">
    <location>
        <begin position="170"/>
        <end position="289"/>
    </location>
</feature>
<name>A0A5C3KG48_COPMA</name>
<evidence type="ECO:0000256" key="1">
    <source>
        <dbReference type="SAM" id="MobiDB-lite"/>
    </source>
</evidence>
<dbReference type="OrthoDB" id="3265169at2759"/>